<name>A0A7C9RD11_9BRAD</name>
<gene>
    <name evidence="6" type="ORF">G4V63_02590</name>
</gene>
<dbReference type="Gene3D" id="3.30.450.40">
    <property type="match status" value="1"/>
</dbReference>
<keyword evidence="2" id="KW-0238">DNA-binding</keyword>
<keyword evidence="3" id="KW-0804">Transcription</keyword>
<evidence type="ECO:0000256" key="3">
    <source>
        <dbReference type="ARBA" id="ARBA00023163"/>
    </source>
</evidence>
<evidence type="ECO:0000256" key="1">
    <source>
        <dbReference type="ARBA" id="ARBA00023015"/>
    </source>
</evidence>
<sequence>MATPESEAFVRTLARGLTVIEALGQAPGIHTLAELAVATKLPRTAVRRFLLTLIDLAIVRTDSKHYWLTPRVLRLSLSYLSTLPYWREAQVALEELSSISKQSCALSVLDGEDIVYLQRQHAKRILPVSPTLGSRLPAYAVSMGRVLLSGLPDDELDAFLRTVKMRRLTSVTITNAGELKAEILKVREQGYAWGEREFDDSICGLAVPVRDMSGAVIAAINVSLAAGEFTREMAVEQFLPKLWHTASRLRMSATLPQEIRRVRSSTQTDRP</sequence>
<keyword evidence="1" id="KW-0805">Transcription regulation</keyword>
<dbReference type="GO" id="GO:0045892">
    <property type="term" value="P:negative regulation of DNA-templated transcription"/>
    <property type="evidence" value="ECO:0007669"/>
    <property type="project" value="TreeGrafter"/>
</dbReference>
<comment type="caution">
    <text evidence="6">The sequence shown here is derived from an EMBL/GenBank/DDBJ whole genome shotgun (WGS) entry which is preliminary data.</text>
</comment>
<organism evidence="6 7">
    <name type="scientific">Candidatus Afipia apatlaquensis</name>
    <dbReference type="NCBI Taxonomy" id="2712852"/>
    <lineage>
        <taxon>Bacteria</taxon>
        <taxon>Pseudomonadati</taxon>
        <taxon>Pseudomonadota</taxon>
        <taxon>Alphaproteobacteria</taxon>
        <taxon>Hyphomicrobiales</taxon>
        <taxon>Nitrobacteraceae</taxon>
        <taxon>Afipia</taxon>
    </lineage>
</organism>
<dbReference type="InterPro" id="IPR036388">
    <property type="entry name" value="WH-like_DNA-bd_sf"/>
</dbReference>
<dbReference type="AlphaFoldDB" id="A0A7C9RD11"/>
<dbReference type="InterPro" id="IPR050707">
    <property type="entry name" value="HTH_MetabolicPath_Reg"/>
</dbReference>
<evidence type="ECO:0000313" key="6">
    <source>
        <dbReference type="EMBL" id="NGX94158.1"/>
    </source>
</evidence>
<dbReference type="InterPro" id="IPR014757">
    <property type="entry name" value="Tscrpt_reg_IclR_C"/>
</dbReference>
<dbReference type="SMART" id="SM00346">
    <property type="entry name" value="HTH_ICLR"/>
    <property type="match status" value="1"/>
</dbReference>
<dbReference type="InterPro" id="IPR005471">
    <property type="entry name" value="Tscrpt_reg_IclR_N"/>
</dbReference>
<dbReference type="Gene3D" id="1.10.10.10">
    <property type="entry name" value="Winged helix-like DNA-binding domain superfamily/Winged helix DNA-binding domain"/>
    <property type="match status" value="1"/>
</dbReference>
<proteinExistence type="predicted"/>
<dbReference type="PROSITE" id="PS51077">
    <property type="entry name" value="HTH_ICLR"/>
    <property type="match status" value="1"/>
</dbReference>
<dbReference type="InterPro" id="IPR036390">
    <property type="entry name" value="WH_DNA-bd_sf"/>
</dbReference>
<protein>
    <submittedName>
        <fullName evidence="6">Helix-turn-helix domain-containing protein</fullName>
    </submittedName>
</protein>
<dbReference type="Pfam" id="PF01614">
    <property type="entry name" value="IclR_C"/>
    <property type="match status" value="1"/>
</dbReference>
<dbReference type="GO" id="GO:0003677">
    <property type="term" value="F:DNA binding"/>
    <property type="evidence" value="ECO:0007669"/>
    <property type="project" value="UniProtKB-KW"/>
</dbReference>
<keyword evidence="7" id="KW-1185">Reference proteome</keyword>
<accession>A0A7C9RD11</accession>
<feature type="domain" description="HTH iclR-type" evidence="4">
    <location>
        <begin position="10"/>
        <end position="70"/>
    </location>
</feature>
<feature type="domain" description="IclR-ED" evidence="5">
    <location>
        <begin position="71"/>
        <end position="255"/>
    </location>
</feature>
<dbReference type="InterPro" id="IPR029016">
    <property type="entry name" value="GAF-like_dom_sf"/>
</dbReference>
<dbReference type="PROSITE" id="PS51078">
    <property type="entry name" value="ICLR_ED"/>
    <property type="match status" value="1"/>
</dbReference>
<dbReference type="Pfam" id="PF09339">
    <property type="entry name" value="HTH_IclR"/>
    <property type="match status" value="1"/>
</dbReference>
<evidence type="ECO:0000256" key="2">
    <source>
        <dbReference type="ARBA" id="ARBA00023125"/>
    </source>
</evidence>
<dbReference type="SUPFAM" id="SSF55781">
    <property type="entry name" value="GAF domain-like"/>
    <property type="match status" value="1"/>
</dbReference>
<dbReference type="Proteomes" id="UP000480266">
    <property type="component" value="Unassembled WGS sequence"/>
</dbReference>
<evidence type="ECO:0000259" key="5">
    <source>
        <dbReference type="PROSITE" id="PS51078"/>
    </source>
</evidence>
<dbReference type="GO" id="GO:0003700">
    <property type="term" value="F:DNA-binding transcription factor activity"/>
    <property type="evidence" value="ECO:0007669"/>
    <property type="project" value="TreeGrafter"/>
</dbReference>
<dbReference type="PANTHER" id="PTHR30136">
    <property type="entry name" value="HELIX-TURN-HELIX TRANSCRIPTIONAL REGULATOR, ICLR FAMILY"/>
    <property type="match status" value="1"/>
</dbReference>
<reference evidence="6" key="1">
    <citation type="submission" date="2020-02" db="EMBL/GenBank/DDBJ databases">
        <title>Draft genome sequence of Candidatus Afipia apatlaquensis IBT-C3, a potential strain for decolorization of textile dyes.</title>
        <authorList>
            <person name="Sanchez-Reyes A."/>
            <person name="Breton-Deval L."/>
            <person name="Mangelson H."/>
            <person name="Sanchez-Flores A."/>
        </authorList>
    </citation>
    <scope>NUCLEOTIDE SEQUENCE [LARGE SCALE GENOMIC DNA]</scope>
    <source>
        <strain evidence="6">IBT-C3</strain>
    </source>
</reference>
<evidence type="ECO:0000313" key="7">
    <source>
        <dbReference type="Proteomes" id="UP000480266"/>
    </source>
</evidence>
<dbReference type="PANTHER" id="PTHR30136:SF34">
    <property type="entry name" value="TRANSCRIPTIONAL REGULATOR"/>
    <property type="match status" value="1"/>
</dbReference>
<dbReference type="EMBL" id="JAAMRR010000137">
    <property type="protein sequence ID" value="NGX94158.1"/>
    <property type="molecule type" value="Genomic_DNA"/>
</dbReference>
<dbReference type="SUPFAM" id="SSF46785">
    <property type="entry name" value="Winged helix' DNA-binding domain"/>
    <property type="match status" value="1"/>
</dbReference>
<evidence type="ECO:0000259" key="4">
    <source>
        <dbReference type="PROSITE" id="PS51077"/>
    </source>
</evidence>